<feature type="transmembrane region" description="Helical" evidence="5">
    <location>
        <begin position="196"/>
        <end position="217"/>
    </location>
</feature>
<evidence type="ECO:0000256" key="2">
    <source>
        <dbReference type="ARBA" id="ARBA00022692"/>
    </source>
</evidence>
<dbReference type="EMBL" id="PCSD01000023">
    <property type="protein sequence ID" value="PIP34048.1"/>
    <property type="molecule type" value="Genomic_DNA"/>
</dbReference>
<feature type="transmembrane region" description="Helical" evidence="5">
    <location>
        <begin position="101"/>
        <end position="121"/>
    </location>
</feature>
<dbReference type="InterPro" id="IPR004481">
    <property type="entry name" value="K/Na/Ca-exchanger"/>
</dbReference>
<dbReference type="Gene3D" id="1.20.1420.30">
    <property type="entry name" value="NCX, central ion-binding region"/>
    <property type="match status" value="1"/>
</dbReference>
<accession>A0A2G9ZNZ7</accession>
<gene>
    <name evidence="7" type="ORF">COX22_01060</name>
</gene>
<evidence type="ECO:0000313" key="7">
    <source>
        <dbReference type="EMBL" id="PIP34048.1"/>
    </source>
</evidence>
<protein>
    <recommendedName>
        <fullName evidence="6">Sodium/calcium exchanger membrane region domain-containing protein</fullName>
    </recommendedName>
</protein>
<sequence length="311" mass="33929">MFDYFLILFLFAVLCVYADLAVKNIKIVASRLGLSLFSLGVILGLATSLPEFALGLSASFRNASDISVGNLLGGVLVIFGLILGLSLVINRRVATDGQIRSIVLIAGALLLPLVLGLDGRLGNADGLLIMAVYLLLLFYLFYYNSREHNYHFASPLVDSGGAGKAILYAIIGVLTVIVSSNWLMATSIRILDRWQLSGFFVGMVFFAIGTNLPEIIISLNSFRRKAAELSLSHLISSSIANTGILGLVVFIRPAHFLVDQGYWILFTSLFVILALFTVFYHTGKKLGRWEGAILATVYLLFIILSWVGIQV</sequence>
<feature type="domain" description="Sodium/calcium exchanger membrane region" evidence="6">
    <location>
        <begin position="165"/>
        <end position="306"/>
    </location>
</feature>
<feature type="transmembrane region" description="Helical" evidence="5">
    <location>
        <begin position="34"/>
        <end position="56"/>
    </location>
</feature>
<dbReference type="InterPro" id="IPR004837">
    <property type="entry name" value="NaCa_Exmemb"/>
</dbReference>
<keyword evidence="3 5" id="KW-1133">Transmembrane helix</keyword>
<dbReference type="GO" id="GO:0005886">
    <property type="term" value="C:plasma membrane"/>
    <property type="evidence" value="ECO:0007669"/>
    <property type="project" value="TreeGrafter"/>
</dbReference>
<evidence type="ECO:0000313" key="8">
    <source>
        <dbReference type="Proteomes" id="UP000230729"/>
    </source>
</evidence>
<keyword evidence="2 5" id="KW-0812">Transmembrane</keyword>
<name>A0A2G9ZNZ7_9BACT</name>
<dbReference type="PANTHER" id="PTHR10846:SF8">
    <property type="entry name" value="INNER MEMBRANE PROTEIN YRBG"/>
    <property type="match status" value="1"/>
</dbReference>
<evidence type="ECO:0000259" key="6">
    <source>
        <dbReference type="Pfam" id="PF01699"/>
    </source>
</evidence>
<keyword evidence="4 5" id="KW-0472">Membrane</keyword>
<dbReference type="GO" id="GO:0005262">
    <property type="term" value="F:calcium channel activity"/>
    <property type="evidence" value="ECO:0007669"/>
    <property type="project" value="TreeGrafter"/>
</dbReference>
<feature type="transmembrane region" description="Helical" evidence="5">
    <location>
        <begin position="165"/>
        <end position="184"/>
    </location>
</feature>
<feature type="transmembrane region" description="Helical" evidence="5">
    <location>
        <begin position="292"/>
        <end position="309"/>
    </location>
</feature>
<evidence type="ECO:0000256" key="3">
    <source>
        <dbReference type="ARBA" id="ARBA00022989"/>
    </source>
</evidence>
<organism evidence="7 8">
    <name type="scientific">Candidatus Falkowbacteria bacterium CG23_combo_of_CG06-09_8_20_14_all_49_15</name>
    <dbReference type="NCBI Taxonomy" id="1974572"/>
    <lineage>
        <taxon>Bacteria</taxon>
        <taxon>Candidatus Falkowiibacteriota</taxon>
    </lineage>
</organism>
<dbReference type="InterPro" id="IPR044880">
    <property type="entry name" value="NCX_ion-bd_dom_sf"/>
</dbReference>
<feature type="domain" description="Sodium/calcium exchanger membrane region" evidence="6">
    <location>
        <begin position="5"/>
        <end position="141"/>
    </location>
</feature>
<reference evidence="7 8" key="1">
    <citation type="submission" date="2017-09" db="EMBL/GenBank/DDBJ databases">
        <title>Depth-based differentiation of microbial function through sediment-hosted aquifers and enrichment of novel symbionts in the deep terrestrial subsurface.</title>
        <authorList>
            <person name="Probst A.J."/>
            <person name="Ladd B."/>
            <person name="Jarett J.K."/>
            <person name="Geller-Mcgrath D.E."/>
            <person name="Sieber C.M."/>
            <person name="Emerson J.B."/>
            <person name="Anantharaman K."/>
            <person name="Thomas B.C."/>
            <person name="Malmstrom R."/>
            <person name="Stieglmeier M."/>
            <person name="Klingl A."/>
            <person name="Woyke T."/>
            <person name="Ryan C.M."/>
            <person name="Banfield J.F."/>
        </authorList>
    </citation>
    <scope>NUCLEOTIDE SEQUENCE [LARGE SCALE GENOMIC DNA]</scope>
    <source>
        <strain evidence="7">CG23_combo_of_CG06-09_8_20_14_all_49_15</strain>
    </source>
</reference>
<feature type="transmembrane region" description="Helical" evidence="5">
    <location>
        <begin position="127"/>
        <end position="144"/>
    </location>
</feature>
<proteinExistence type="predicted"/>
<comment type="subcellular location">
    <subcellularLocation>
        <location evidence="1">Membrane</location>
        <topology evidence="1">Multi-pass membrane protein</topology>
    </subcellularLocation>
</comment>
<evidence type="ECO:0000256" key="1">
    <source>
        <dbReference type="ARBA" id="ARBA00004141"/>
    </source>
</evidence>
<dbReference type="GO" id="GO:0008273">
    <property type="term" value="F:calcium, potassium:sodium antiporter activity"/>
    <property type="evidence" value="ECO:0007669"/>
    <property type="project" value="TreeGrafter"/>
</dbReference>
<dbReference type="Pfam" id="PF01699">
    <property type="entry name" value="Na_Ca_ex"/>
    <property type="match status" value="2"/>
</dbReference>
<dbReference type="Proteomes" id="UP000230729">
    <property type="component" value="Unassembled WGS sequence"/>
</dbReference>
<feature type="transmembrane region" description="Helical" evidence="5">
    <location>
        <begin position="6"/>
        <end position="22"/>
    </location>
</feature>
<evidence type="ECO:0000256" key="4">
    <source>
        <dbReference type="ARBA" id="ARBA00023136"/>
    </source>
</evidence>
<evidence type="ECO:0000256" key="5">
    <source>
        <dbReference type="SAM" id="Phobius"/>
    </source>
</evidence>
<dbReference type="PANTHER" id="PTHR10846">
    <property type="entry name" value="SODIUM/POTASSIUM/CALCIUM EXCHANGER"/>
    <property type="match status" value="1"/>
</dbReference>
<feature type="transmembrane region" description="Helical" evidence="5">
    <location>
        <begin position="68"/>
        <end position="89"/>
    </location>
</feature>
<dbReference type="AlphaFoldDB" id="A0A2G9ZNZ7"/>
<feature type="transmembrane region" description="Helical" evidence="5">
    <location>
        <begin position="262"/>
        <end position="280"/>
    </location>
</feature>
<feature type="transmembrane region" description="Helical" evidence="5">
    <location>
        <begin position="229"/>
        <end position="250"/>
    </location>
</feature>
<dbReference type="GO" id="GO:0006874">
    <property type="term" value="P:intracellular calcium ion homeostasis"/>
    <property type="evidence" value="ECO:0007669"/>
    <property type="project" value="TreeGrafter"/>
</dbReference>
<comment type="caution">
    <text evidence="7">The sequence shown here is derived from an EMBL/GenBank/DDBJ whole genome shotgun (WGS) entry which is preliminary data.</text>
</comment>